<dbReference type="AlphaFoldDB" id="A0A1B6GSW6"/>
<protein>
    <submittedName>
        <fullName evidence="1">Uncharacterized protein</fullName>
    </submittedName>
</protein>
<feature type="non-terminal residue" evidence="1">
    <location>
        <position position="100"/>
    </location>
</feature>
<evidence type="ECO:0000313" key="1">
    <source>
        <dbReference type="EMBL" id="JAS65544.1"/>
    </source>
</evidence>
<feature type="non-terminal residue" evidence="1">
    <location>
        <position position="1"/>
    </location>
</feature>
<organism evidence="1">
    <name type="scientific">Cuerna arida</name>
    <dbReference type="NCBI Taxonomy" id="1464854"/>
    <lineage>
        <taxon>Eukaryota</taxon>
        <taxon>Metazoa</taxon>
        <taxon>Ecdysozoa</taxon>
        <taxon>Arthropoda</taxon>
        <taxon>Hexapoda</taxon>
        <taxon>Insecta</taxon>
        <taxon>Pterygota</taxon>
        <taxon>Neoptera</taxon>
        <taxon>Paraneoptera</taxon>
        <taxon>Hemiptera</taxon>
        <taxon>Auchenorrhyncha</taxon>
        <taxon>Membracoidea</taxon>
        <taxon>Cicadellidae</taxon>
        <taxon>Cicadellinae</taxon>
        <taxon>Proconiini</taxon>
        <taxon>Cuerna</taxon>
    </lineage>
</organism>
<gene>
    <name evidence="1" type="ORF">g.50612</name>
</gene>
<accession>A0A1B6GSW6</accession>
<sequence>TDCTPPWLDKWRPALCRIYRTLCTRTPPRESGPPSRTYSEASSLMVITQKDQFLELFKSKYAKHVKRPVHSNGFTTVNIYVREDGTRSLRSTHGTARLTL</sequence>
<dbReference type="EMBL" id="GECZ01004225">
    <property type="protein sequence ID" value="JAS65544.1"/>
    <property type="molecule type" value="Transcribed_RNA"/>
</dbReference>
<proteinExistence type="predicted"/>
<reference evidence="1" key="1">
    <citation type="submission" date="2015-11" db="EMBL/GenBank/DDBJ databases">
        <title>De novo transcriptome assembly of four potential Pierce s Disease insect vectors from Arizona vineyards.</title>
        <authorList>
            <person name="Tassone E.E."/>
        </authorList>
    </citation>
    <scope>NUCLEOTIDE SEQUENCE</scope>
</reference>
<name>A0A1B6GSW6_9HEMI</name>